<keyword evidence="2" id="KW-1185">Reference proteome</keyword>
<dbReference type="EMBL" id="BPVZ01000089">
    <property type="protein sequence ID" value="GKV30843.1"/>
    <property type="molecule type" value="Genomic_DNA"/>
</dbReference>
<protein>
    <submittedName>
        <fullName evidence="1">Uncharacterized protein</fullName>
    </submittedName>
</protein>
<dbReference type="Gene3D" id="1.10.510.10">
    <property type="entry name" value="Transferase(Phosphotransferase) domain 1"/>
    <property type="match status" value="1"/>
</dbReference>
<sequence length="96" mass="10493">MELVDPSIRDTCNSSEVLKCIHVGMLCVQDSAALRPKMESVVLILESEGTPTLPEPRQPKYICKKTLKGSDGTDFYLDGQDFVSSNDVTVTTVSGR</sequence>
<dbReference type="PANTHER" id="PTHR27006:SF606">
    <property type="entry name" value="INTERLEUKIN-1 RECEPTOR-ASSOCIATED KINASE 4"/>
    <property type="match status" value="1"/>
</dbReference>
<gene>
    <name evidence="1" type="ORF">SLEP1_g39616</name>
</gene>
<organism evidence="1 2">
    <name type="scientific">Rubroshorea leprosula</name>
    <dbReference type="NCBI Taxonomy" id="152421"/>
    <lineage>
        <taxon>Eukaryota</taxon>
        <taxon>Viridiplantae</taxon>
        <taxon>Streptophyta</taxon>
        <taxon>Embryophyta</taxon>
        <taxon>Tracheophyta</taxon>
        <taxon>Spermatophyta</taxon>
        <taxon>Magnoliopsida</taxon>
        <taxon>eudicotyledons</taxon>
        <taxon>Gunneridae</taxon>
        <taxon>Pentapetalae</taxon>
        <taxon>rosids</taxon>
        <taxon>malvids</taxon>
        <taxon>Malvales</taxon>
        <taxon>Dipterocarpaceae</taxon>
        <taxon>Rubroshorea</taxon>
    </lineage>
</organism>
<evidence type="ECO:0000313" key="1">
    <source>
        <dbReference type="EMBL" id="GKV30843.1"/>
    </source>
</evidence>
<dbReference type="PANTHER" id="PTHR27006">
    <property type="entry name" value="PROMASTIGOTE SURFACE ANTIGEN PROTEIN PSA"/>
    <property type="match status" value="1"/>
</dbReference>
<comment type="caution">
    <text evidence="1">The sequence shown here is derived from an EMBL/GenBank/DDBJ whole genome shotgun (WGS) entry which is preliminary data.</text>
</comment>
<accession>A0AAV5L165</accession>
<dbReference type="Proteomes" id="UP001054252">
    <property type="component" value="Unassembled WGS sequence"/>
</dbReference>
<name>A0AAV5L165_9ROSI</name>
<dbReference type="AlphaFoldDB" id="A0AAV5L165"/>
<evidence type="ECO:0000313" key="2">
    <source>
        <dbReference type="Proteomes" id="UP001054252"/>
    </source>
</evidence>
<proteinExistence type="predicted"/>
<reference evidence="1 2" key="1">
    <citation type="journal article" date="2021" name="Commun. Biol.">
        <title>The genome of Shorea leprosula (Dipterocarpaceae) highlights the ecological relevance of drought in aseasonal tropical rainforests.</title>
        <authorList>
            <person name="Ng K.K.S."/>
            <person name="Kobayashi M.J."/>
            <person name="Fawcett J.A."/>
            <person name="Hatakeyama M."/>
            <person name="Paape T."/>
            <person name="Ng C.H."/>
            <person name="Ang C.C."/>
            <person name="Tnah L.H."/>
            <person name="Lee C.T."/>
            <person name="Nishiyama T."/>
            <person name="Sese J."/>
            <person name="O'Brien M.J."/>
            <person name="Copetti D."/>
            <person name="Mohd Noor M.I."/>
            <person name="Ong R.C."/>
            <person name="Putra M."/>
            <person name="Sireger I.Z."/>
            <person name="Indrioko S."/>
            <person name="Kosugi Y."/>
            <person name="Izuno A."/>
            <person name="Isagi Y."/>
            <person name="Lee S.L."/>
            <person name="Shimizu K.K."/>
        </authorList>
    </citation>
    <scope>NUCLEOTIDE SEQUENCE [LARGE SCALE GENOMIC DNA]</scope>
    <source>
        <strain evidence="1">214</strain>
    </source>
</reference>